<feature type="domain" description="Septum formation-related" evidence="2">
    <location>
        <begin position="63"/>
        <end position="291"/>
    </location>
</feature>
<protein>
    <submittedName>
        <fullName evidence="3">Putative regulator of septum formation</fullName>
    </submittedName>
</protein>
<dbReference type="OrthoDB" id="3381205at2"/>
<organism evidence="3 4">
    <name type="scientific">Couchioplanes caeruleus</name>
    <dbReference type="NCBI Taxonomy" id="56438"/>
    <lineage>
        <taxon>Bacteria</taxon>
        <taxon>Bacillati</taxon>
        <taxon>Actinomycetota</taxon>
        <taxon>Actinomycetes</taxon>
        <taxon>Micromonosporales</taxon>
        <taxon>Micromonosporaceae</taxon>
        <taxon>Couchioplanes</taxon>
    </lineage>
</organism>
<evidence type="ECO:0000313" key="3">
    <source>
        <dbReference type="EMBL" id="ROP31555.1"/>
    </source>
</evidence>
<evidence type="ECO:0000313" key="4">
    <source>
        <dbReference type="Proteomes" id="UP000271683"/>
    </source>
</evidence>
<feature type="chain" id="PRO_5039538433" evidence="1">
    <location>
        <begin position="35"/>
        <end position="317"/>
    </location>
</feature>
<dbReference type="InterPro" id="IPR026004">
    <property type="entry name" value="Septum_form"/>
</dbReference>
<dbReference type="Proteomes" id="UP000271683">
    <property type="component" value="Unassembled WGS sequence"/>
</dbReference>
<dbReference type="EMBL" id="RJKL01000001">
    <property type="protein sequence ID" value="ROP31555.1"/>
    <property type="molecule type" value="Genomic_DNA"/>
</dbReference>
<gene>
    <name evidence="3" type="ORF">EDD30_4469</name>
</gene>
<sequence length="317" mass="34000">MRHFSRRLLRRHSRRLSRCGVAAALSVLVAVSLAGCAKPGGVDGDLTDQWAALGVPTGFTPTAGTCHLANFSQFGPRASYEEVDCQLVHRTETVHVGEYPSPAAEAPEPPANASAAARAAYATCDKKTTEYVGGPWRTARLWIGVTQPTRAAWAGGARWFRCEVVVSSSVEDDGGLVQRVGTLRGALQEAASPLLLTCYRVLLDKDGEIGTMPAAPCSAPHNAEFVGVWDAGDRAYPKTTKQWDAYHDGCRGLIASYVGVPDDADLQYRAGVVSLPGGDDVWELGDRGVRCYLWVDTNKLKGSLKGKGQKALPVQYQ</sequence>
<dbReference type="Pfam" id="PF13845">
    <property type="entry name" value="Septum_form"/>
    <property type="match status" value="1"/>
</dbReference>
<accession>A0A3N1GMT2</accession>
<proteinExistence type="predicted"/>
<feature type="signal peptide" evidence="1">
    <location>
        <begin position="1"/>
        <end position="34"/>
    </location>
</feature>
<evidence type="ECO:0000259" key="2">
    <source>
        <dbReference type="Pfam" id="PF13845"/>
    </source>
</evidence>
<dbReference type="RefSeq" id="WP_084556627.1">
    <property type="nucleotide sequence ID" value="NZ_RJKL01000001.1"/>
</dbReference>
<name>A0A3N1GMT2_9ACTN</name>
<reference evidence="3 4" key="1">
    <citation type="submission" date="2018-11" db="EMBL/GenBank/DDBJ databases">
        <title>Sequencing the genomes of 1000 actinobacteria strains.</title>
        <authorList>
            <person name="Klenk H.-P."/>
        </authorList>
    </citation>
    <scope>NUCLEOTIDE SEQUENCE [LARGE SCALE GENOMIC DNA]</scope>
    <source>
        <strain evidence="3 4">DSM 43634</strain>
    </source>
</reference>
<keyword evidence="1" id="KW-0732">Signal</keyword>
<comment type="caution">
    <text evidence="3">The sequence shown here is derived from an EMBL/GenBank/DDBJ whole genome shotgun (WGS) entry which is preliminary data.</text>
</comment>
<evidence type="ECO:0000256" key="1">
    <source>
        <dbReference type="SAM" id="SignalP"/>
    </source>
</evidence>
<dbReference type="AlphaFoldDB" id="A0A3N1GMT2"/>